<organism evidence="2 3">
    <name type="scientific">Durusdinium trenchii</name>
    <dbReference type="NCBI Taxonomy" id="1381693"/>
    <lineage>
        <taxon>Eukaryota</taxon>
        <taxon>Sar</taxon>
        <taxon>Alveolata</taxon>
        <taxon>Dinophyceae</taxon>
        <taxon>Suessiales</taxon>
        <taxon>Symbiodiniaceae</taxon>
        <taxon>Durusdinium</taxon>
    </lineage>
</organism>
<dbReference type="Proteomes" id="UP001642484">
    <property type="component" value="Unassembled WGS sequence"/>
</dbReference>
<feature type="region of interest" description="Disordered" evidence="1">
    <location>
        <begin position="48"/>
        <end position="85"/>
    </location>
</feature>
<keyword evidence="3" id="KW-1185">Reference proteome</keyword>
<dbReference type="EMBL" id="CAXAMN010028295">
    <property type="protein sequence ID" value="CAK9116022.1"/>
    <property type="molecule type" value="Genomic_DNA"/>
</dbReference>
<evidence type="ECO:0000313" key="2">
    <source>
        <dbReference type="EMBL" id="CAK9116022.1"/>
    </source>
</evidence>
<gene>
    <name evidence="2" type="ORF">CCMP2556_LOCUS53731</name>
</gene>
<feature type="compositionally biased region" description="Basic and acidic residues" evidence="1">
    <location>
        <begin position="69"/>
        <end position="78"/>
    </location>
</feature>
<reference evidence="2 3" key="1">
    <citation type="submission" date="2024-02" db="EMBL/GenBank/DDBJ databases">
        <authorList>
            <person name="Chen Y."/>
            <person name="Shah S."/>
            <person name="Dougan E. K."/>
            <person name="Thang M."/>
            <person name="Chan C."/>
        </authorList>
    </citation>
    <scope>NUCLEOTIDE SEQUENCE [LARGE SCALE GENOMIC DNA]</scope>
</reference>
<sequence length="482" mass="53496">MWQLDLGLQVDLEKAQLPNLWQALGKHLSSHWLAVPWRGGMVGTISSSQAPSYGWQRQGQGTNGSPRPPSERQVRDDGLPSSPPLSRERQAIRANLHWQELVKSALRAHWPALPDKPCEELDSLMFEEGVTPTEPNAQEITGAFKATTGKLKTLGIQKAALEGRSDKAKASLEALYGRQRELDQELADAKDKVSDQYWTAVLGMEAKTEPEVGEPTGQSEEMLDHGDNLTNEQRGILRQLLGPTRADKRRKVASSPTASLGCWMLRKCPWTGHRLKQLPLPLLLAFSLPWLLREALGALPAASLGDLDRKRGGLEPTVHNEATETGVNFPSFVNPGSFATIQLKTANVTNYNAAVDSWLDVMAWSSIFKKTHLDEEQTQQKQKVPSVKDTIKDLGVDNSLARKRHLKTHSTRLSRGGRRLQMIKKLLAQARRKYVSMSAAPAALWGHMALGVPPNKLKAWRLSVARTQHWVGSRMSCHCYGL</sequence>
<protein>
    <submittedName>
        <fullName evidence="2">Uncharacterized protein</fullName>
    </submittedName>
</protein>
<comment type="caution">
    <text evidence="2">The sequence shown here is derived from an EMBL/GenBank/DDBJ whole genome shotgun (WGS) entry which is preliminary data.</text>
</comment>
<proteinExistence type="predicted"/>
<evidence type="ECO:0000313" key="3">
    <source>
        <dbReference type="Proteomes" id="UP001642484"/>
    </source>
</evidence>
<accession>A0ABP0SUD1</accession>
<name>A0ABP0SUD1_9DINO</name>
<feature type="compositionally biased region" description="Polar residues" evidence="1">
    <location>
        <begin position="48"/>
        <end position="65"/>
    </location>
</feature>
<evidence type="ECO:0000256" key="1">
    <source>
        <dbReference type="SAM" id="MobiDB-lite"/>
    </source>
</evidence>